<dbReference type="PROSITE" id="PS50096">
    <property type="entry name" value="IQ"/>
    <property type="match status" value="2"/>
</dbReference>
<dbReference type="SMART" id="SM00015">
    <property type="entry name" value="IQ"/>
    <property type="match status" value="2"/>
</dbReference>
<reference evidence="5 6" key="1">
    <citation type="submission" date="2017-11" db="EMBL/GenBank/DDBJ databases">
        <title>De-novo sequencing of pomegranate (Punica granatum L.) genome.</title>
        <authorList>
            <person name="Akparov Z."/>
            <person name="Amiraslanov A."/>
            <person name="Hajiyeva S."/>
            <person name="Abbasov M."/>
            <person name="Kaur K."/>
            <person name="Hamwieh A."/>
            <person name="Solovyev V."/>
            <person name="Salamov A."/>
            <person name="Braich B."/>
            <person name="Kosarev P."/>
            <person name="Mahmoud A."/>
            <person name="Hajiyev E."/>
            <person name="Babayeva S."/>
            <person name="Izzatullayeva V."/>
            <person name="Mammadov A."/>
            <person name="Mammadov A."/>
            <person name="Sharifova S."/>
            <person name="Ojaghi J."/>
            <person name="Eynullazada K."/>
            <person name="Bayramov B."/>
            <person name="Abdulazimova A."/>
            <person name="Shahmuradov I."/>
        </authorList>
    </citation>
    <scope>NUCLEOTIDE SEQUENCE [LARGE SCALE GENOMIC DNA]</scope>
    <source>
        <strain evidence="6">cv. AG2017</strain>
        <tissue evidence="5">Leaf</tissue>
    </source>
</reference>
<dbReference type="GeneID" id="116201000"/>
<evidence type="ECO:0000313" key="5">
    <source>
        <dbReference type="EMBL" id="PKI70998.1"/>
    </source>
</evidence>
<gene>
    <name evidence="5" type="ORF">CRG98_008579</name>
</gene>
<dbReference type="InterPro" id="IPR025064">
    <property type="entry name" value="DUF4005"/>
</dbReference>
<dbReference type="Proteomes" id="UP000233551">
    <property type="component" value="Unassembled WGS sequence"/>
</dbReference>
<dbReference type="GO" id="GO:0005516">
    <property type="term" value="F:calmodulin binding"/>
    <property type="evidence" value="ECO:0007669"/>
    <property type="project" value="UniProtKB-KW"/>
</dbReference>
<comment type="similarity">
    <text evidence="2">Belongs to the IQD family.</text>
</comment>
<dbReference type="InterPro" id="IPR027417">
    <property type="entry name" value="P-loop_NTPase"/>
</dbReference>
<evidence type="ECO:0000256" key="3">
    <source>
        <dbReference type="ARBA" id="ARBA00024378"/>
    </source>
</evidence>
<evidence type="ECO:0000313" key="6">
    <source>
        <dbReference type="Proteomes" id="UP000233551"/>
    </source>
</evidence>
<keyword evidence="6" id="KW-1185">Reference proteome</keyword>
<protein>
    <submittedName>
        <fullName evidence="5">Uncharacterized protein</fullName>
    </submittedName>
</protein>
<dbReference type="Gene3D" id="1.20.5.190">
    <property type="match status" value="1"/>
</dbReference>
<dbReference type="CDD" id="cd23767">
    <property type="entry name" value="IQCD"/>
    <property type="match status" value="1"/>
</dbReference>
<dbReference type="Pfam" id="PF00612">
    <property type="entry name" value="IQ"/>
    <property type="match status" value="2"/>
</dbReference>
<proteinExistence type="inferred from homology"/>
<name>A0A2I0KR64_PUNGR</name>
<dbReference type="PANTHER" id="PTHR32295">
    <property type="entry name" value="IQ-DOMAIN 5-RELATED"/>
    <property type="match status" value="1"/>
</dbReference>
<dbReference type="EMBL" id="PGOL01000410">
    <property type="protein sequence ID" value="PKI70998.1"/>
    <property type="molecule type" value="Genomic_DNA"/>
</dbReference>
<sequence>MGRATRWLRGFLGMKKDRDNDNVVVDGLCPAASGDKRVKKRWSFSKPSKETTGHSPFPDVPANVPARRSGAGDGPWLGPCAVDAEKEKERQQSSHVNAMAVAAATAAAADAAAAAAEAAVVVVRLTAGPGRGALFGGGKEFFAAVTIQSVFRGFLARKALRALRALVKLQAVVRGYLVRKRAAMALQRMQSLIRAQTTVRSQRARLSIDKENQYPPRNGPRRSTERRDESRSEFHSKRFPDSLDIPVDDCTKVVEIDSVIKPRSRSRRISSSPLLESRERIPYSSPIPCPVSRGVSTPDCGQPSDLEWCMVGNDYECRFNRTCHSTPGFPTPAGTQAPSMPMIKSMRGGGDGLFHLYSSVPSYMANTKSFRAKLRSQSAPKQRPEDGSKKRLSLSEIMASRNSISSVRMERSFSHLEEIFE</sequence>
<evidence type="ECO:0000256" key="4">
    <source>
        <dbReference type="ARBA" id="ARBA00045534"/>
    </source>
</evidence>
<organism evidence="5 6">
    <name type="scientific">Punica granatum</name>
    <name type="common">Pomegranate</name>
    <dbReference type="NCBI Taxonomy" id="22663"/>
    <lineage>
        <taxon>Eukaryota</taxon>
        <taxon>Viridiplantae</taxon>
        <taxon>Streptophyta</taxon>
        <taxon>Embryophyta</taxon>
        <taxon>Tracheophyta</taxon>
        <taxon>Spermatophyta</taxon>
        <taxon>Magnoliopsida</taxon>
        <taxon>eudicotyledons</taxon>
        <taxon>Gunneridae</taxon>
        <taxon>Pentapetalae</taxon>
        <taxon>rosids</taxon>
        <taxon>malvids</taxon>
        <taxon>Myrtales</taxon>
        <taxon>Lythraceae</taxon>
        <taxon>Punica</taxon>
    </lineage>
</organism>
<dbReference type="SUPFAM" id="SSF52540">
    <property type="entry name" value="P-loop containing nucleoside triphosphate hydrolases"/>
    <property type="match status" value="1"/>
</dbReference>
<dbReference type="PANTHER" id="PTHR32295:SF10">
    <property type="entry name" value="PROTEIN IQ-DOMAIN 25"/>
    <property type="match status" value="1"/>
</dbReference>
<comment type="caution">
    <text evidence="5">The sequence shown here is derived from an EMBL/GenBank/DDBJ whole genome shotgun (WGS) entry which is preliminary data.</text>
</comment>
<accession>A0A2I0KR64</accession>
<comment type="subunit">
    <text evidence="3">Binds to multiple calmodulin (CaM) in the presence of Ca(2+) and CaM-like proteins.</text>
</comment>
<evidence type="ECO:0000256" key="2">
    <source>
        <dbReference type="ARBA" id="ARBA00024341"/>
    </source>
</evidence>
<dbReference type="AlphaFoldDB" id="A0A2I0KR64"/>
<dbReference type="STRING" id="22663.A0A2I0KR64"/>
<dbReference type="OrthoDB" id="1704267at2759"/>
<evidence type="ECO:0000256" key="1">
    <source>
        <dbReference type="ARBA" id="ARBA00022860"/>
    </source>
</evidence>
<dbReference type="InterPro" id="IPR000048">
    <property type="entry name" value="IQ_motif_EF-hand-BS"/>
</dbReference>
<dbReference type="Pfam" id="PF13178">
    <property type="entry name" value="DUF4005"/>
    <property type="match status" value="1"/>
</dbReference>
<comment type="function">
    <text evidence="4">May be involved in cooperative interactions with calmodulins or calmodulin-like proteins. Recruits calmodulin proteins to microtubules, thus being a potential scaffold in cellular signaling and trafficking. May associate with nucleic acids and regulate gene expression at the transcriptional or post-transcriptional level.</text>
</comment>
<keyword evidence="1" id="KW-0112">Calmodulin-binding</keyword>